<evidence type="ECO:0000313" key="2">
    <source>
        <dbReference type="EMBL" id="QPH53745.1"/>
    </source>
</evidence>
<name>A0A7S9LS60_9RHOB</name>
<dbReference type="EMBL" id="CP064942">
    <property type="protein sequence ID" value="QPH53745.1"/>
    <property type="molecule type" value="Genomic_DNA"/>
</dbReference>
<organism evidence="2 3">
    <name type="scientific">Pontivivens ytuae</name>
    <dbReference type="NCBI Taxonomy" id="2789856"/>
    <lineage>
        <taxon>Bacteria</taxon>
        <taxon>Pseudomonadati</taxon>
        <taxon>Pseudomonadota</taxon>
        <taxon>Alphaproteobacteria</taxon>
        <taxon>Rhodobacterales</taxon>
        <taxon>Paracoccaceae</taxon>
        <taxon>Pontivivens</taxon>
    </lineage>
</organism>
<feature type="chain" id="PRO_5033057482" evidence="1">
    <location>
        <begin position="26"/>
        <end position="220"/>
    </location>
</feature>
<keyword evidence="1" id="KW-0732">Signal</keyword>
<dbReference type="AlphaFoldDB" id="A0A7S9LS60"/>
<dbReference type="RefSeq" id="WP_196102954.1">
    <property type="nucleotide sequence ID" value="NZ_CP064942.1"/>
</dbReference>
<keyword evidence="3" id="KW-1185">Reference proteome</keyword>
<evidence type="ECO:0000313" key="3">
    <source>
        <dbReference type="Proteomes" id="UP000594800"/>
    </source>
</evidence>
<dbReference type="Proteomes" id="UP000594800">
    <property type="component" value="Chromosome"/>
</dbReference>
<evidence type="ECO:0000256" key="1">
    <source>
        <dbReference type="SAM" id="SignalP"/>
    </source>
</evidence>
<dbReference type="PROSITE" id="PS51257">
    <property type="entry name" value="PROKAR_LIPOPROTEIN"/>
    <property type="match status" value="1"/>
</dbReference>
<feature type="signal peptide" evidence="1">
    <location>
        <begin position="1"/>
        <end position="25"/>
    </location>
</feature>
<protein>
    <submittedName>
        <fullName evidence="2">Uncharacterized protein</fullName>
    </submittedName>
</protein>
<dbReference type="KEGG" id="poz:I0K15_18510"/>
<accession>A0A7S9LS60</accession>
<gene>
    <name evidence="2" type="ORF">I0K15_18510</name>
</gene>
<reference evidence="2 3" key="1">
    <citation type="submission" date="2020-11" db="EMBL/GenBank/DDBJ databases">
        <title>Description of Pontivivens ytuae sp. nov. isolated from deep sea sediment of Mariana Trench.</title>
        <authorList>
            <person name="Wang Z."/>
            <person name="Sun Q.-L."/>
            <person name="Xu X.-D."/>
            <person name="Tang Y.-Z."/>
            <person name="Zhang J."/>
        </authorList>
    </citation>
    <scope>NUCLEOTIDE SEQUENCE [LARGE SCALE GENOMIC DNA]</scope>
    <source>
        <strain evidence="2 3">MT2928</strain>
    </source>
</reference>
<proteinExistence type="predicted"/>
<sequence length="220" mass="24236">MPHLPRPRFATLAALLIAAPAAAQACPTATTTTDILVTYETAPDERFTPPQGRMESRVVRLAPQGDTAGDVEIVRLAGVIDHQISLLDGDRHPHTLLLVETDLSPLLPLTPHQRLSVEAGVYRFTPPDASAREMREAIEQWRPATLRVSTGPKQIATIGTCRYSSLTVEVRFSGPDSEEPEITSYLTYLPELGIALRQSDWFPRYDPIIYEPQSISTVAP</sequence>